<dbReference type="AlphaFoldDB" id="A0A3N9P661"/>
<accession>A0A3N9P661</accession>
<dbReference type="OrthoDB" id="7849477at2"/>
<dbReference type="EMBL" id="RQPI01000008">
    <property type="protein sequence ID" value="RQW10574.1"/>
    <property type="molecule type" value="Genomic_DNA"/>
</dbReference>
<organism evidence="1 2">
    <name type="scientific">Paenibacillus rhizophilus</name>
    <dbReference type="NCBI Taxonomy" id="1850366"/>
    <lineage>
        <taxon>Bacteria</taxon>
        <taxon>Bacillati</taxon>
        <taxon>Bacillota</taxon>
        <taxon>Bacilli</taxon>
        <taxon>Bacillales</taxon>
        <taxon>Paenibacillaceae</taxon>
        <taxon>Paenibacillus</taxon>
    </lineage>
</organism>
<proteinExistence type="predicted"/>
<evidence type="ECO:0000313" key="2">
    <source>
        <dbReference type="Proteomes" id="UP000282529"/>
    </source>
</evidence>
<keyword evidence="2" id="KW-1185">Reference proteome</keyword>
<protein>
    <submittedName>
        <fullName evidence="1">Uncharacterized protein</fullName>
    </submittedName>
</protein>
<comment type="caution">
    <text evidence="1">The sequence shown here is derived from an EMBL/GenBank/DDBJ whole genome shotgun (WGS) entry which is preliminary data.</text>
</comment>
<reference evidence="1 2" key="1">
    <citation type="submission" date="2018-11" db="EMBL/GenBank/DDBJ databases">
        <title>Genome sequence of strain 7197.</title>
        <authorList>
            <person name="Gao J."/>
            <person name="Sun J."/>
        </authorList>
    </citation>
    <scope>NUCLEOTIDE SEQUENCE [LARGE SCALE GENOMIC DNA]</scope>
    <source>
        <strain evidence="1 2">7197</strain>
    </source>
</reference>
<gene>
    <name evidence="1" type="ORF">EH198_15010</name>
</gene>
<evidence type="ECO:0000313" key="1">
    <source>
        <dbReference type="EMBL" id="RQW10574.1"/>
    </source>
</evidence>
<name>A0A3N9P661_9BACL</name>
<dbReference type="RefSeq" id="WP_038595516.1">
    <property type="nucleotide sequence ID" value="NZ_RQPI01000008.1"/>
</dbReference>
<dbReference type="Proteomes" id="UP000282529">
    <property type="component" value="Unassembled WGS sequence"/>
</dbReference>
<sequence length="125" mass="14174">MNEVIAMAMEHGAPKIPEKLRVLIMFESTGWFDTTPEEKKEHVLPALNEVITAWKQYAITLLGTIDRDILTAGHAGEKGFHALFLYDVPDLQTVTNMTHAFRATGLDRYFRLEAIIGRPFFLLEA</sequence>